<gene>
    <name evidence="4" type="primary">bpt</name>
    <name evidence="7" type="ORF">SNR37_001795</name>
</gene>
<dbReference type="NCBIfam" id="NF002345">
    <property type="entry name" value="PRK01305.2-2"/>
    <property type="match status" value="1"/>
</dbReference>
<dbReference type="RefSeq" id="WP_329773832.1">
    <property type="nucleotide sequence ID" value="NZ_JAYDYW010000002.1"/>
</dbReference>
<comment type="subcellular location">
    <subcellularLocation>
        <location evidence="4">Cytoplasm</location>
    </subcellularLocation>
</comment>
<feature type="domain" description="N-end rule aminoacyl transferase C-terminal" evidence="6">
    <location>
        <begin position="101"/>
        <end position="220"/>
    </location>
</feature>
<evidence type="ECO:0000256" key="1">
    <source>
        <dbReference type="ARBA" id="ARBA00022490"/>
    </source>
</evidence>
<dbReference type="InterPro" id="IPR016181">
    <property type="entry name" value="Acyl_CoA_acyltransferase"/>
</dbReference>
<protein>
    <recommendedName>
        <fullName evidence="4">Aspartate/glutamate leucyltransferase</fullName>
        <ecNumber evidence="4">2.3.2.29</ecNumber>
    </recommendedName>
</protein>
<comment type="catalytic activity">
    <reaction evidence="4">
        <text>N-terminal L-aspartyl-[protein] + L-leucyl-tRNA(Leu) = N-terminal L-leucyl-L-aspartyl-[protein] + tRNA(Leu) + H(+)</text>
        <dbReference type="Rhea" id="RHEA:50420"/>
        <dbReference type="Rhea" id="RHEA-COMP:9613"/>
        <dbReference type="Rhea" id="RHEA-COMP:9622"/>
        <dbReference type="Rhea" id="RHEA-COMP:12669"/>
        <dbReference type="Rhea" id="RHEA-COMP:12674"/>
        <dbReference type="ChEBI" id="CHEBI:15378"/>
        <dbReference type="ChEBI" id="CHEBI:64720"/>
        <dbReference type="ChEBI" id="CHEBI:78442"/>
        <dbReference type="ChEBI" id="CHEBI:78494"/>
        <dbReference type="ChEBI" id="CHEBI:133042"/>
        <dbReference type="EC" id="2.3.2.29"/>
    </reaction>
</comment>
<evidence type="ECO:0000313" key="8">
    <source>
        <dbReference type="Proteomes" id="UP001310248"/>
    </source>
</evidence>
<keyword evidence="1 4" id="KW-0963">Cytoplasm</keyword>
<dbReference type="Pfam" id="PF04377">
    <property type="entry name" value="ATE_C"/>
    <property type="match status" value="1"/>
</dbReference>
<evidence type="ECO:0000256" key="3">
    <source>
        <dbReference type="ARBA" id="ARBA00023315"/>
    </source>
</evidence>
<dbReference type="HAMAP" id="MF_00689">
    <property type="entry name" value="Bpt"/>
    <property type="match status" value="1"/>
</dbReference>
<dbReference type="Proteomes" id="UP001310248">
    <property type="component" value="Unassembled WGS sequence"/>
</dbReference>
<evidence type="ECO:0000259" key="6">
    <source>
        <dbReference type="Pfam" id="PF04377"/>
    </source>
</evidence>
<dbReference type="EMBL" id="JAYDYW010000002">
    <property type="protein sequence ID" value="MEE1672466.1"/>
    <property type="molecule type" value="Genomic_DNA"/>
</dbReference>
<comment type="caution">
    <text evidence="7">The sequence shown here is derived from an EMBL/GenBank/DDBJ whole genome shotgun (WGS) entry which is preliminary data.</text>
</comment>
<evidence type="ECO:0000313" key="7">
    <source>
        <dbReference type="EMBL" id="MEE1672466.1"/>
    </source>
</evidence>
<dbReference type="PIRSF" id="PIRSF037208">
    <property type="entry name" value="ATE_pro_prd"/>
    <property type="match status" value="1"/>
</dbReference>
<feature type="domain" description="N-end aminoacyl transferase N-terminal" evidence="5">
    <location>
        <begin position="12"/>
        <end position="81"/>
    </location>
</feature>
<dbReference type="InterPro" id="IPR017138">
    <property type="entry name" value="Asp_Glu_LeuTrfase"/>
</dbReference>
<organism evidence="7 8">
    <name type="scientific">Agarivorans aestuarii</name>
    <dbReference type="NCBI Taxonomy" id="1563703"/>
    <lineage>
        <taxon>Bacteria</taxon>
        <taxon>Pseudomonadati</taxon>
        <taxon>Pseudomonadota</taxon>
        <taxon>Gammaproteobacteria</taxon>
        <taxon>Alteromonadales</taxon>
        <taxon>Alteromonadaceae</taxon>
        <taxon>Agarivorans</taxon>
    </lineage>
</organism>
<comment type="catalytic activity">
    <reaction evidence="4">
        <text>N-terminal L-glutamyl-[protein] + L-leucyl-tRNA(Leu) = N-terminal L-leucyl-L-glutamyl-[protein] + tRNA(Leu) + H(+)</text>
        <dbReference type="Rhea" id="RHEA:50412"/>
        <dbReference type="Rhea" id="RHEA-COMP:9613"/>
        <dbReference type="Rhea" id="RHEA-COMP:9622"/>
        <dbReference type="Rhea" id="RHEA-COMP:12664"/>
        <dbReference type="Rhea" id="RHEA-COMP:12668"/>
        <dbReference type="ChEBI" id="CHEBI:15378"/>
        <dbReference type="ChEBI" id="CHEBI:64721"/>
        <dbReference type="ChEBI" id="CHEBI:78442"/>
        <dbReference type="ChEBI" id="CHEBI:78494"/>
        <dbReference type="ChEBI" id="CHEBI:133041"/>
        <dbReference type="EC" id="2.3.2.29"/>
    </reaction>
</comment>
<dbReference type="NCBIfam" id="NF002346">
    <property type="entry name" value="PRK01305.2-3"/>
    <property type="match status" value="1"/>
</dbReference>
<sequence>MQLPLGLSQVNTCPYLEDQHEQLCFLLCNDEQKSAYYSQLLELGFRRSGSEIYRPACSACTQCQSLRVEVADFSPSKSQKRILNKAKQLTLCWDHQLDQDDYQLYARYIEARHKDGSMYPPNEKAFFEFLQCDWSSTQYLKLFYDEQLVVVCVTDVFSKAFSAVYTFFDPDLDKLSLGNLAVLMQISQAKQQGKDWLYLGYQVDDCRKMNYKRNYLPHQRFINSKWQ</sequence>
<dbReference type="InterPro" id="IPR030700">
    <property type="entry name" value="N-end_Aminoacyl_Trfase"/>
</dbReference>
<dbReference type="Pfam" id="PF04376">
    <property type="entry name" value="ATE_N"/>
    <property type="match status" value="1"/>
</dbReference>
<dbReference type="NCBIfam" id="NF002342">
    <property type="entry name" value="PRK01305.1-3"/>
    <property type="match status" value="1"/>
</dbReference>
<evidence type="ECO:0000256" key="2">
    <source>
        <dbReference type="ARBA" id="ARBA00022679"/>
    </source>
</evidence>
<dbReference type="InterPro" id="IPR007472">
    <property type="entry name" value="N-end_Aminoacyl_Trfase_C"/>
</dbReference>
<proteinExistence type="inferred from homology"/>
<dbReference type="SUPFAM" id="SSF55729">
    <property type="entry name" value="Acyl-CoA N-acyltransferases (Nat)"/>
    <property type="match status" value="1"/>
</dbReference>
<keyword evidence="8" id="KW-1185">Reference proteome</keyword>
<evidence type="ECO:0000259" key="5">
    <source>
        <dbReference type="Pfam" id="PF04376"/>
    </source>
</evidence>
<comment type="similarity">
    <text evidence="4">Belongs to the R-transferase family. Bpt subfamily.</text>
</comment>
<keyword evidence="3 4" id="KW-0012">Acyltransferase</keyword>
<dbReference type="PANTHER" id="PTHR21367:SF1">
    <property type="entry name" value="ARGINYL-TRNA--PROTEIN TRANSFERASE 1"/>
    <property type="match status" value="1"/>
</dbReference>
<dbReference type="InterPro" id="IPR007471">
    <property type="entry name" value="N-end_Aminoacyl_Trfase_N"/>
</dbReference>
<name>A0ABU7FZG7_9ALTE</name>
<dbReference type="PANTHER" id="PTHR21367">
    <property type="entry name" value="ARGININE-TRNA-PROTEIN TRANSFERASE 1"/>
    <property type="match status" value="1"/>
</dbReference>
<comment type="function">
    <text evidence="4">Functions in the N-end rule pathway of protein degradation where it conjugates Leu from its aminoacyl-tRNA to the N-termini of proteins containing an N-terminal aspartate or glutamate.</text>
</comment>
<accession>A0ABU7FZG7</accession>
<keyword evidence="2 4" id="KW-0808">Transferase</keyword>
<reference evidence="8" key="1">
    <citation type="submission" date="2023-07" db="EMBL/GenBank/DDBJ databases">
        <title>Draft genome sequence of Agarivorans aestuarii strain ZMCS4, a CAZymes producing bacteria isolated from the marine brown algae Clodostephus spongiosus.</title>
        <authorList>
            <person name="Lorente B."/>
            <person name="Cabral C."/>
            <person name="Frias J."/>
            <person name="Faria J."/>
            <person name="Toubarro D."/>
        </authorList>
    </citation>
    <scope>NUCLEOTIDE SEQUENCE [LARGE SCALE GENOMIC DNA]</scope>
    <source>
        <strain evidence="8">ZMCS4</strain>
    </source>
</reference>
<dbReference type="GO" id="GO:0004057">
    <property type="term" value="F:arginyl-tRNA--protein transferase activity"/>
    <property type="evidence" value="ECO:0007669"/>
    <property type="project" value="UniProtKB-EC"/>
</dbReference>
<dbReference type="EC" id="2.3.2.29" evidence="4"/>
<evidence type="ECO:0000256" key="4">
    <source>
        <dbReference type="HAMAP-Rule" id="MF_00689"/>
    </source>
</evidence>